<comment type="similarity">
    <text evidence="1">Belongs to the nitroreductase family.</text>
</comment>
<evidence type="ECO:0000313" key="5">
    <source>
        <dbReference type="Proteomes" id="UP001595868"/>
    </source>
</evidence>
<dbReference type="SUPFAM" id="SSF55469">
    <property type="entry name" value="FMN-dependent nitroreductase-like"/>
    <property type="match status" value="1"/>
</dbReference>
<dbReference type="PANTHER" id="PTHR43673:SF10">
    <property type="entry name" value="NADH DEHYDROGENASE_NAD(P)H NITROREDUCTASE XCC3605-RELATED"/>
    <property type="match status" value="1"/>
</dbReference>
<dbReference type="RefSeq" id="WP_377551753.1">
    <property type="nucleotide sequence ID" value="NZ_JBHSBN010000029.1"/>
</dbReference>
<dbReference type="EMBL" id="JBHSBN010000029">
    <property type="protein sequence ID" value="MFC4109839.1"/>
    <property type="molecule type" value="Genomic_DNA"/>
</dbReference>
<keyword evidence="2" id="KW-0560">Oxidoreductase</keyword>
<dbReference type="Pfam" id="PF00881">
    <property type="entry name" value="Nitroreductase"/>
    <property type="match status" value="1"/>
</dbReference>
<dbReference type="CDD" id="cd02138">
    <property type="entry name" value="TdsD-like"/>
    <property type="match status" value="1"/>
</dbReference>
<keyword evidence="5" id="KW-1185">Reference proteome</keyword>
<organism evidence="4 5">
    <name type="scientific">Micromonospora zhanjiangensis</name>
    <dbReference type="NCBI Taxonomy" id="1522057"/>
    <lineage>
        <taxon>Bacteria</taxon>
        <taxon>Bacillati</taxon>
        <taxon>Actinomycetota</taxon>
        <taxon>Actinomycetes</taxon>
        <taxon>Micromonosporales</taxon>
        <taxon>Micromonosporaceae</taxon>
        <taxon>Micromonospora</taxon>
    </lineage>
</organism>
<sequence>MPELHPLLADRWSPRAFDPTATVTDDELASLLEAARWAPSAGDSQPWRFVAGRRDHETYKRILANLADGDQRWADRASALLVGAHLTATRSGARMPYAAYDLGQSVAHLSVQAGTLGWYVRQVTEFDRAGLRDDLDLPARVEPRVVIAVGRPGDPRSLPPDLLRREIQLRRRQPLADLLLR</sequence>
<accession>A0ABV8KUT2</accession>
<dbReference type="InterPro" id="IPR000415">
    <property type="entry name" value="Nitroreductase-like"/>
</dbReference>
<evidence type="ECO:0000256" key="2">
    <source>
        <dbReference type="ARBA" id="ARBA00023002"/>
    </source>
</evidence>
<proteinExistence type="inferred from homology"/>
<gene>
    <name evidence="4" type="ORF">ACFOX0_28400</name>
</gene>
<dbReference type="InterPro" id="IPR029479">
    <property type="entry name" value="Nitroreductase"/>
</dbReference>
<evidence type="ECO:0000259" key="3">
    <source>
        <dbReference type="Pfam" id="PF00881"/>
    </source>
</evidence>
<name>A0ABV8KUT2_9ACTN</name>
<dbReference type="Proteomes" id="UP001595868">
    <property type="component" value="Unassembled WGS sequence"/>
</dbReference>
<reference evidence="5" key="1">
    <citation type="journal article" date="2019" name="Int. J. Syst. Evol. Microbiol.">
        <title>The Global Catalogue of Microorganisms (GCM) 10K type strain sequencing project: providing services to taxonomists for standard genome sequencing and annotation.</title>
        <authorList>
            <consortium name="The Broad Institute Genomics Platform"/>
            <consortium name="The Broad Institute Genome Sequencing Center for Infectious Disease"/>
            <person name="Wu L."/>
            <person name="Ma J."/>
        </authorList>
    </citation>
    <scope>NUCLEOTIDE SEQUENCE [LARGE SCALE GENOMIC DNA]</scope>
    <source>
        <strain evidence="5">2902at01</strain>
    </source>
</reference>
<feature type="domain" description="Nitroreductase" evidence="3">
    <location>
        <begin position="9"/>
        <end position="62"/>
    </location>
</feature>
<dbReference type="PANTHER" id="PTHR43673">
    <property type="entry name" value="NAD(P)H NITROREDUCTASE YDGI-RELATED"/>
    <property type="match status" value="1"/>
</dbReference>
<evidence type="ECO:0000256" key="1">
    <source>
        <dbReference type="ARBA" id="ARBA00007118"/>
    </source>
</evidence>
<dbReference type="Gene3D" id="3.40.109.10">
    <property type="entry name" value="NADH Oxidase"/>
    <property type="match status" value="1"/>
</dbReference>
<comment type="caution">
    <text evidence="4">The sequence shown here is derived from an EMBL/GenBank/DDBJ whole genome shotgun (WGS) entry which is preliminary data.</text>
</comment>
<evidence type="ECO:0000313" key="4">
    <source>
        <dbReference type="EMBL" id="MFC4109839.1"/>
    </source>
</evidence>
<protein>
    <submittedName>
        <fullName evidence="4">Nitroreductase family protein</fullName>
    </submittedName>
</protein>